<name>A2FR12_TRIV3</name>
<dbReference type="OrthoDB" id="10687392at2759"/>
<dbReference type="RefSeq" id="XP_001305572.1">
    <property type="nucleotide sequence ID" value="XM_001305571.1"/>
</dbReference>
<accession>A2FR12</accession>
<gene>
    <name evidence="2" type="ORF">TVAG_349890</name>
</gene>
<dbReference type="AlphaFoldDB" id="A2FR12"/>
<dbReference type="EMBL" id="DS113955">
    <property type="protein sequence ID" value="EAX92642.1"/>
    <property type="molecule type" value="Genomic_DNA"/>
</dbReference>
<evidence type="ECO:0000313" key="3">
    <source>
        <dbReference type="Proteomes" id="UP000001542"/>
    </source>
</evidence>
<protein>
    <submittedName>
        <fullName evidence="2">Uncharacterized protein</fullName>
    </submittedName>
</protein>
<dbReference type="InParanoid" id="A2FR12"/>
<evidence type="ECO:0000313" key="2">
    <source>
        <dbReference type="EMBL" id="EAX92642.1"/>
    </source>
</evidence>
<reference evidence="2" key="2">
    <citation type="journal article" date="2007" name="Science">
        <title>Draft genome sequence of the sexually transmitted pathogen Trichomonas vaginalis.</title>
        <authorList>
            <person name="Carlton J.M."/>
            <person name="Hirt R.P."/>
            <person name="Silva J.C."/>
            <person name="Delcher A.L."/>
            <person name="Schatz M."/>
            <person name="Zhao Q."/>
            <person name="Wortman J.R."/>
            <person name="Bidwell S.L."/>
            <person name="Alsmark U.C.M."/>
            <person name="Besteiro S."/>
            <person name="Sicheritz-Ponten T."/>
            <person name="Noel C.J."/>
            <person name="Dacks J.B."/>
            <person name="Foster P.G."/>
            <person name="Simillion C."/>
            <person name="Van de Peer Y."/>
            <person name="Miranda-Saavedra D."/>
            <person name="Barton G.J."/>
            <person name="Westrop G.D."/>
            <person name="Mueller S."/>
            <person name="Dessi D."/>
            <person name="Fiori P.L."/>
            <person name="Ren Q."/>
            <person name="Paulsen I."/>
            <person name="Zhang H."/>
            <person name="Bastida-Corcuera F.D."/>
            <person name="Simoes-Barbosa A."/>
            <person name="Brown M.T."/>
            <person name="Hayes R.D."/>
            <person name="Mukherjee M."/>
            <person name="Okumura C.Y."/>
            <person name="Schneider R."/>
            <person name="Smith A.J."/>
            <person name="Vanacova S."/>
            <person name="Villalvazo M."/>
            <person name="Haas B.J."/>
            <person name="Pertea M."/>
            <person name="Feldblyum T.V."/>
            <person name="Utterback T.R."/>
            <person name="Shu C.L."/>
            <person name="Osoegawa K."/>
            <person name="de Jong P.J."/>
            <person name="Hrdy I."/>
            <person name="Horvathova L."/>
            <person name="Zubacova Z."/>
            <person name="Dolezal P."/>
            <person name="Malik S.B."/>
            <person name="Logsdon J.M. Jr."/>
            <person name="Henze K."/>
            <person name="Gupta A."/>
            <person name="Wang C.C."/>
            <person name="Dunne R.L."/>
            <person name="Upcroft J.A."/>
            <person name="Upcroft P."/>
            <person name="White O."/>
            <person name="Salzberg S.L."/>
            <person name="Tang P."/>
            <person name="Chiu C.-H."/>
            <person name="Lee Y.-S."/>
            <person name="Embley T.M."/>
            <person name="Coombs G.H."/>
            <person name="Mottram J.C."/>
            <person name="Tachezy J."/>
            <person name="Fraser-Liggett C.M."/>
            <person name="Johnson P.J."/>
        </authorList>
    </citation>
    <scope>NUCLEOTIDE SEQUENCE [LARGE SCALE GENOMIC DNA]</scope>
    <source>
        <strain evidence="2">G3</strain>
    </source>
</reference>
<proteinExistence type="predicted"/>
<keyword evidence="3" id="KW-1185">Reference proteome</keyword>
<evidence type="ECO:0000256" key="1">
    <source>
        <dbReference type="SAM" id="MobiDB-lite"/>
    </source>
</evidence>
<organism evidence="2 3">
    <name type="scientific">Trichomonas vaginalis (strain ATCC PRA-98 / G3)</name>
    <dbReference type="NCBI Taxonomy" id="412133"/>
    <lineage>
        <taxon>Eukaryota</taxon>
        <taxon>Metamonada</taxon>
        <taxon>Parabasalia</taxon>
        <taxon>Trichomonadida</taxon>
        <taxon>Trichomonadidae</taxon>
        <taxon>Trichomonas</taxon>
    </lineage>
</organism>
<dbReference type="VEuPathDB" id="TrichDB:TVAG_349890"/>
<dbReference type="Proteomes" id="UP000001542">
    <property type="component" value="Unassembled WGS sequence"/>
</dbReference>
<dbReference type="VEuPathDB" id="TrichDB:TVAGG3_0415820"/>
<feature type="region of interest" description="Disordered" evidence="1">
    <location>
        <begin position="754"/>
        <end position="801"/>
    </location>
</feature>
<reference evidence="2" key="1">
    <citation type="submission" date="2006-10" db="EMBL/GenBank/DDBJ databases">
        <authorList>
            <person name="Amadeo P."/>
            <person name="Zhao Q."/>
            <person name="Wortman J."/>
            <person name="Fraser-Liggett C."/>
            <person name="Carlton J."/>
        </authorList>
    </citation>
    <scope>NUCLEOTIDE SEQUENCE</scope>
    <source>
        <strain evidence="2">G3</strain>
    </source>
</reference>
<feature type="compositionally biased region" description="Basic and acidic residues" evidence="1">
    <location>
        <begin position="774"/>
        <end position="795"/>
    </location>
</feature>
<sequence length="801" mass="92899">MNRSPEILSLNGCKQSNIVKPIETEAKNADITLQNIARQANFILLLVNIDIKKEDPDNIIKMINVVDTVPTVIRDSVSKYQKEPLKISVNIASIATKWILDCISKPKNFAQAITRYFSSNPEDLPYFSTVTFPSLYRQFVFDEFQQQTLKLIQELINLDAIYIYSRFIHQFIISDRSFSYTLWKEYDKALLNLPRPVSDSEYFRLILKSFALAFNILTIHQQTALRQMAIANRQFFCEKLFGITLYRTYKYTHRHIISKEDGDPVLHILKYIGDNYTSPQCNAFLAEMKLQNGCSVCLKQGDTFVGCHASIILSFRDLLILQNIINSMPGLSVQVDKNLMIPESFRWVIDPISIPLTFDFIEQSDKNISIFSINKKTNDVEYDEGLKTKFTKLNMLEKNNKLDYFDRSLNSKHLKKIRNKIGGVNDKKFSDFVENNILDNTISEMTDFENMLNQITNQKVIDTKINIWTESLQYEMMNFSYRITTFTLGSPLAASSSLLVMQQEPLKSNAMRKYREVETILSKRRNTTLEGSNEVLQPRRPSIIKHQKHKAKSRSYELFKLAPDGQSFTAIDVAKILASCKSPRLDFWCYIGQINGWKHENFFLHNLRVEFNDIINSVRLKLKVSNYLPETLQPFLLQLAREYDRLQNMKSGFLLLCISKLMNEIRTVTRAFVTVHAITQPMIMSGIAALSVTDSIYTSFMISQKIFQEYKAVKKLIPEDDVENFEQFEDLMWEFLEYLDRGLMLKSKNLLYGSPTDEEEDDSSYSYSYYSDDEGGKSEEIKSVEKKEPEPEKGRWSQVLP</sequence>
<dbReference type="KEGG" id="tva:4750354"/>